<comment type="caution">
    <text evidence="2">The sequence shown here is derived from an EMBL/GenBank/DDBJ whole genome shotgun (WGS) entry which is preliminary data.</text>
</comment>
<name>K1TXI6_9ZZZZ</name>
<evidence type="ECO:0000256" key="1">
    <source>
        <dbReference type="SAM" id="MobiDB-lite"/>
    </source>
</evidence>
<organism evidence="2">
    <name type="scientific">human gut metagenome</name>
    <dbReference type="NCBI Taxonomy" id="408170"/>
    <lineage>
        <taxon>unclassified sequences</taxon>
        <taxon>metagenomes</taxon>
        <taxon>organismal metagenomes</taxon>
    </lineage>
</organism>
<evidence type="ECO:0000313" key="2">
    <source>
        <dbReference type="EMBL" id="EKC70895.1"/>
    </source>
</evidence>
<sequence>MLTVEDKRNNMKALQNDIPEITECKCVKDNDDGTKQYMLKSSTEFDLRKKLFDVLPKKDITIFELKSAEKSLEDAFITIIDENTKKRKAEAEAAEKAKEHERELKEESKKAQKEEKAENKKAKKEAKKRGKRVKQKQKK</sequence>
<feature type="compositionally biased region" description="Basic and acidic residues" evidence="1">
    <location>
        <begin position="89"/>
        <end position="120"/>
    </location>
</feature>
<feature type="region of interest" description="Disordered" evidence="1">
    <location>
        <begin position="87"/>
        <end position="139"/>
    </location>
</feature>
<dbReference type="AlphaFoldDB" id="K1TXI6"/>
<feature type="compositionally biased region" description="Basic residues" evidence="1">
    <location>
        <begin position="121"/>
        <end position="139"/>
    </location>
</feature>
<accession>K1TXI6</accession>
<gene>
    <name evidence="2" type="ORF">OBE_03663</name>
</gene>
<dbReference type="EMBL" id="AJWZ01002462">
    <property type="protein sequence ID" value="EKC70895.1"/>
    <property type="molecule type" value="Genomic_DNA"/>
</dbReference>
<proteinExistence type="predicted"/>
<reference evidence="2" key="1">
    <citation type="journal article" date="2013" name="Environ. Microbiol.">
        <title>Microbiota from the distal guts of lean and obese adolescents exhibit partial functional redundancy besides clear differences in community structure.</title>
        <authorList>
            <person name="Ferrer M."/>
            <person name="Ruiz A."/>
            <person name="Lanza F."/>
            <person name="Haange S.B."/>
            <person name="Oberbach A."/>
            <person name="Till H."/>
            <person name="Bargiela R."/>
            <person name="Campoy C."/>
            <person name="Segura M.T."/>
            <person name="Richter M."/>
            <person name="von Bergen M."/>
            <person name="Seifert J."/>
            <person name="Suarez A."/>
        </authorList>
    </citation>
    <scope>NUCLEOTIDE SEQUENCE</scope>
</reference>
<protein>
    <submittedName>
        <fullName evidence="2">Uncharacterized protein</fullName>
    </submittedName>
</protein>